<accession>A0A2T8FCD2</accession>
<dbReference type="OrthoDB" id="5175929at2"/>
<dbReference type="Proteomes" id="UP000246018">
    <property type="component" value="Unassembled WGS sequence"/>
</dbReference>
<name>A0A2T8FCD2_9ACTN</name>
<comment type="caution">
    <text evidence="1">The sequence shown here is derived from an EMBL/GenBank/DDBJ whole genome shotgun (WGS) entry which is preliminary data.</text>
</comment>
<sequence length="295" mass="30299">MRVEVEAVTELRFDDRTPVRSASAVARLADGWLVAQDDATHGAWWRGDAVVRVRLLPPADGHETFDAASGTKHLKPDLEAACALAADQVLLLGSGSTPSRMRAVLARADGDTVHAQVRDLTSLYAATAGALGVADDQLNLEGACILGDTLRWWHRGLPSAGLPTASIDIPLAPLLAGDLATPGRVRLHDLGSVEGVGLGVTDAVSLAPDSVLVSAAAEDTPNTYDDGPVVASVLALLTEGSAPLVGRLPDVRGAVAKVEGLALVDASPGSATLLATVDADDPGAPSLALRLFASW</sequence>
<dbReference type="AlphaFoldDB" id="A0A2T8FCD2"/>
<evidence type="ECO:0000313" key="1">
    <source>
        <dbReference type="EMBL" id="PVG83362.1"/>
    </source>
</evidence>
<organism evidence="1 2">
    <name type="scientific">Nocardioides gansuensis</name>
    <dbReference type="NCBI Taxonomy" id="2138300"/>
    <lineage>
        <taxon>Bacteria</taxon>
        <taxon>Bacillati</taxon>
        <taxon>Actinomycetota</taxon>
        <taxon>Actinomycetes</taxon>
        <taxon>Propionibacteriales</taxon>
        <taxon>Nocardioidaceae</taxon>
        <taxon>Nocardioides</taxon>
    </lineage>
</organism>
<keyword evidence="2" id="KW-1185">Reference proteome</keyword>
<gene>
    <name evidence="1" type="ORF">DDE18_08700</name>
</gene>
<reference evidence="1 2" key="1">
    <citation type="submission" date="2018-04" db="EMBL/GenBank/DDBJ databases">
        <title>Genome of Nocardioides gansuensis WSJ-1.</title>
        <authorList>
            <person name="Wu S."/>
            <person name="Wang G."/>
        </authorList>
    </citation>
    <scope>NUCLEOTIDE SEQUENCE [LARGE SCALE GENOMIC DNA]</scope>
    <source>
        <strain evidence="1 2">WSJ-1</strain>
    </source>
</reference>
<dbReference type="EMBL" id="QDGZ01000003">
    <property type="protein sequence ID" value="PVG83362.1"/>
    <property type="molecule type" value="Genomic_DNA"/>
</dbReference>
<evidence type="ECO:0000313" key="2">
    <source>
        <dbReference type="Proteomes" id="UP000246018"/>
    </source>
</evidence>
<dbReference type="Pfam" id="PF21851">
    <property type="entry name" value="DUF6910"/>
    <property type="match status" value="1"/>
</dbReference>
<proteinExistence type="predicted"/>
<dbReference type="RefSeq" id="WP_116571840.1">
    <property type="nucleotide sequence ID" value="NZ_QDGZ01000003.1"/>
</dbReference>
<protein>
    <submittedName>
        <fullName evidence="1">Uncharacterized protein</fullName>
    </submittedName>
</protein>
<dbReference type="InterPro" id="IPR053852">
    <property type="entry name" value="DUF6910"/>
</dbReference>